<evidence type="ECO:0000313" key="15">
    <source>
        <dbReference type="Proteomes" id="UP000265040"/>
    </source>
</evidence>
<evidence type="ECO:0000256" key="3">
    <source>
        <dbReference type="ARBA" id="ARBA00022692"/>
    </source>
</evidence>
<feature type="transmembrane region" description="Helical" evidence="11">
    <location>
        <begin position="591"/>
        <end position="610"/>
    </location>
</feature>
<dbReference type="Proteomes" id="UP000265040">
    <property type="component" value="Chromosome 4"/>
</dbReference>
<accession>A0A3Q1JTQ7</accession>
<proteinExistence type="inferred from homology"/>
<dbReference type="InterPro" id="IPR003961">
    <property type="entry name" value="FN3_dom"/>
</dbReference>
<gene>
    <name evidence="14" type="primary">IL12RB2</name>
</gene>
<evidence type="ECO:0000256" key="7">
    <source>
        <dbReference type="ARBA" id="ARBA00023136"/>
    </source>
</evidence>
<feature type="region of interest" description="Disordered" evidence="10">
    <location>
        <begin position="676"/>
        <end position="700"/>
    </location>
</feature>
<organism evidence="14 15">
    <name type="scientific">Anabas testudineus</name>
    <name type="common">Climbing perch</name>
    <name type="synonym">Anthias testudineus</name>
    <dbReference type="NCBI Taxonomy" id="64144"/>
    <lineage>
        <taxon>Eukaryota</taxon>
        <taxon>Metazoa</taxon>
        <taxon>Chordata</taxon>
        <taxon>Craniata</taxon>
        <taxon>Vertebrata</taxon>
        <taxon>Euteleostomi</taxon>
        <taxon>Actinopterygii</taxon>
        <taxon>Neopterygii</taxon>
        <taxon>Teleostei</taxon>
        <taxon>Neoteleostei</taxon>
        <taxon>Acanthomorphata</taxon>
        <taxon>Anabantaria</taxon>
        <taxon>Anabantiformes</taxon>
        <taxon>Anabantoidei</taxon>
        <taxon>Anabantidae</taxon>
        <taxon>Anabas</taxon>
    </lineage>
</organism>
<dbReference type="RefSeq" id="XP_026201283.1">
    <property type="nucleotide sequence ID" value="XM_026345498.1"/>
</dbReference>
<evidence type="ECO:0000256" key="12">
    <source>
        <dbReference type="SAM" id="SignalP"/>
    </source>
</evidence>
<evidence type="ECO:0000256" key="1">
    <source>
        <dbReference type="ARBA" id="ARBA00004479"/>
    </source>
</evidence>
<feature type="signal peptide" evidence="12">
    <location>
        <begin position="1"/>
        <end position="24"/>
    </location>
</feature>
<dbReference type="PROSITE" id="PS50853">
    <property type="entry name" value="FN3"/>
    <property type="match status" value="3"/>
</dbReference>
<keyword evidence="9" id="KW-0325">Glycoprotein</keyword>
<keyword evidence="7 11" id="KW-0472">Membrane</keyword>
<feature type="compositionally biased region" description="Acidic residues" evidence="10">
    <location>
        <begin position="746"/>
        <end position="760"/>
    </location>
</feature>
<evidence type="ECO:0000259" key="13">
    <source>
        <dbReference type="PROSITE" id="PS50853"/>
    </source>
</evidence>
<keyword evidence="8" id="KW-0675">Receptor</keyword>
<dbReference type="InterPro" id="IPR052672">
    <property type="entry name" value="Type1_Cytokine_Rcpt_Type2"/>
</dbReference>
<reference evidence="14" key="1">
    <citation type="submission" date="2021-04" db="EMBL/GenBank/DDBJ databases">
        <authorList>
            <consortium name="Wellcome Sanger Institute Data Sharing"/>
        </authorList>
    </citation>
    <scope>NUCLEOTIDE SEQUENCE [LARGE SCALE GENOMIC DNA]</scope>
</reference>
<dbReference type="GO" id="GO:0005886">
    <property type="term" value="C:plasma membrane"/>
    <property type="evidence" value="ECO:0007669"/>
    <property type="project" value="UniProtKB-ARBA"/>
</dbReference>
<dbReference type="FunCoup" id="A0A3Q1JTQ7">
    <property type="interactions" value="868"/>
</dbReference>
<protein>
    <recommendedName>
        <fullName evidence="13">Fibronectin type-III domain-containing protein</fullName>
    </recommendedName>
</protein>
<dbReference type="OMA" id="KWAKECT"/>
<dbReference type="SMART" id="SM00060">
    <property type="entry name" value="FN3"/>
    <property type="match status" value="4"/>
</dbReference>
<sequence length="799" mass="88979">MATMCQTWSIFTVVLLLAVQLCVGGKSCTIWSSVGTLVQRETSFKVYCSFYCKCKGSMYSGHPPALQSHMELNPTTILFNVVNITKNRTYSCHCDCSPGLDPCGLDISTGYPPDSPKNISCIYKVKENKSGDVFCSWNRGRTTYLENTSFLRMRIRNHTHTLRIPSKGTDSPAGSFPVPTSVQFISVWVRVENALGSAQSSIINYTLSDIETPPTPDLVQPECSSRACTVKVKQQSVRTEHLEIQYTAGGQTWTMYSKQAANLSPVQNITSLEPYTLYHFRARVRFSSGLWSEWSASISNWTQEDTPNKLDVWYAETASDFTSLRVYWKKANMPTSRGTIKGYELEMYNPSSGSTFVSNISVDVRNYSVTFCAECEVKVWARNSKGLSPPAKITVSHTKAEPPQDVRATQGNHSVTISWRKPETAPPPVACVVEWYPEGRKLEKLRWVRLSGSDSHAVITDMKAFECYEGAVHVFYGGNSASSSRFTGVTTQESAPAAFPVFEHTVEGNIVTVTWTELDRGQRMGCITKYTIYLESDNGHTQRHSVPASHRVFIFKDLPPALYNLWMTASTAKGEGPIGVKIRFLIQQSQLSLLLVCGVIFIILLLVCLCQCTAVKQRFQCLMLDVVPDPANSKWAKECTQEKGKMNLQVQLSNSSVTKEEEELILVEVEELPKQIGDTSTPDNVSSQYPSQSALSPETTPATLLYPLTTYIKSLSHDSDSSDHTQTSLDTNTTVDYISSHGPENMGEEDQDEDEDEDEEFAEVLGFFPSHNMFTDQLHFGGKLTLDAVKIDCSGFQNI</sequence>
<dbReference type="OrthoDB" id="10005435at2759"/>
<comment type="subcellular location">
    <subcellularLocation>
        <location evidence="1">Membrane</location>
        <topology evidence="1">Single-pass type I membrane protein</topology>
    </subcellularLocation>
</comment>
<keyword evidence="15" id="KW-1185">Reference proteome</keyword>
<dbReference type="PANTHER" id="PTHR48423:SF1">
    <property type="entry name" value="INTERLEUKIN-27 RECEPTOR SUBUNIT ALPHA"/>
    <property type="match status" value="1"/>
</dbReference>
<dbReference type="GeneTree" id="ENSGT00940000155776"/>
<dbReference type="InterPro" id="IPR036116">
    <property type="entry name" value="FN3_sf"/>
</dbReference>
<reference evidence="14" key="2">
    <citation type="submission" date="2025-08" db="UniProtKB">
        <authorList>
            <consortium name="Ensembl"/>
        </authorList>
    </citation>
    <scope>IDENTIFICATION</scope>
</reference>
<dbReference type="Ensembl" id="ENSATET00000034897.3">
    <property type="protein sequence ID" value="ENSATEP00000034399.1"/>
    <property type="gene ID" value="ENSATEG00000023631.3"/>
</dbReference>
<dbReference type="InterPro" id="IPR013783">
    <property type="entry name" value="Ig-like_fold"/>
</dbReference>
<evidence type="ECO:0000256" key="8">
    <source>
        <dbReference type="ARBA" id="ARBA00023170"/>
    </source>
</evidence>
<keyword evidence="4 12" id="KW-0732">Signal</keyword>
<feature type="chain" id="PRO_5018768050" description="Fibronectin type-III domain-containing protein" evidence="12">
    <location>
        <begin position="25"/>
        <end position="799"/>
    </location>
</feature>
<feature type="region of interest" description="Disordered" evidence="10">
    <location>
        <begin position="716"/>
        <end position="760"/>
    </location>
</feature>
<dbReference type="GeneID" id="113152324"/>
<dbReference type="InParanoid" id="A0A3Q1JTQ7"/>
<dbReference type="STRING" id="64144.ENSATEP00000034399"/>
<feature type="domain" description="Fibronectin type-III" evidence="13">
    <location>
        <begin position="495"/>
        <end position="589"/>
    </location>
</feature>
<dbReference type="CDD" id="cd00063">
    <property type="entry name" value="FN3"/>
    <property type="match status" value="3"/>
</dbReference>
<evidence type="ECO:0000313" key="14">
    <source>
        <dbReference type="Ensembl" id="ENSATEP00000034399.1"/>
    </source>
</evidence>
<feature type="domain" description="Fibronectin type-III" evidence="13">
    <location>
        <begin position="213"/>
        <end position="305"/>
    </location>
</feature>
<evidence type="ECO:0000256" key="10">
    <source>
        <dbReference type="SAM" id="MobiDB-lite"/>
    </source>
</evidence>
<comment type="similarity">
    <text evidence="2">Belongs to the type I cytokine receptor family. Type 2 subfamily.</text>
</comment>
<dbReference type="Gene3D" id="2.60.40.10">
    <property type="entry name" value="Immunoglobulins"/>
    <property type="match status" value="5"/>
</dbReference>
<dbReference type="SUPFAM" id="SSF49265">
    <property type="entry name" value="Fibronectin type III"/>
    <property type="match status" value="3"/>
</dbReference>
<evidence type="ECO:0000256" key="5">
    <source>
        <dbReference type="ARBA" id="ARBA00022737"/>
    </source>
</evidence>
<name>A0A3Q1JTQ7_ANATE</name>
<evidence type="ECO:0000256" key="9">
    <source>
        <dbReference type="ARBA" id="ARBA00023180"/>
    </source>
</evidence>
<dbReference type="AlphaFoldDB" id="A0A3Q1JTQ7"/>
<evidence type="ECO:0000256" key="6">
    <source>
        <dbReference type="ARBA" id="ARBA00022989"/>
    </source>
</evidence>
<evidence type="ECO:0000256" key="11">
    <source>
        <dbReference type="SAM" id="Phobius"/>
    </source>
</evidence>
<feature type="region of interest" description="Disordered" evidence="10">
    <location>
        <begin position="391"/>
        <end position="412"/>
    </location>
</feature>
<evidence type="ECO:0000256" key="4">
    <source>
        <dbReference type="ARBA" id="ARBA00022729"/>
    </source>
</evidence>
<keyword evidence="6 11" id="KW-1133">Transmembrane helix</keyword>
<keyword evidence="3 11" id="KW-0812">Transmembrane</keyword>
<reference evidence="14" key="3">
    <citation type="submission" date="2025-09" db="UniProtKB">
        <authorList>
            <consortium name="Ensembl"/>
        </authorList>
    </citation>
    <scope>IDENTIFICATION</scope>
</reference>
<dbReference type="PANTHER" id="PTHR48423">
    <property type="entry name" value="INTERLEUKIN-27 RECEPTOR SUBUNIT ALPHA"/>
    <property type="match status" value="1"/>
</dbReference>
<feature type="domain" description="Fibronectin type-III" evidence="13">
    <location>
        <begin position="402"/>
        <end position="494"/>
    </location>
</feature>
<feature type="compositionally biased region" description="Polar residues" evidence="10">
    <location>
        <begin position="677"/>
        <end position="698"/>
    </location>
</feature>
<keyword evidence="5" id="KW-0677">Repeat</keyword>
<evidence type="ECO:0000256" key="2">
    <source>
        <dbReference type="ARBA" id="ARBA00008921"/>
    </source>
</evidence>